<evidence type="ECO:0000313" key="3">
    <source>
        <dbReference type="Proteomes" id="UP000192796"/>
    </source>
</evidence>
<feature type="transmembrane region" description="Helical" evidence="1">
    <location>
        <begin position="152"/>
        <end position="169"/>
    </location>
</feature>
<feature type="transmembrane region" description="Helical" evidence="1">
    <location>
        <begin position="68"/>
        <end position="90"/>
    </location>
</feature>
<dbReference type="AlphaFoldDB" id="A0A1V9FU99"/>
<feature type="transmembrane region" description="Helical" evidence="1">
    <location>
        <begin position="175"/>
        <end position="198"/>
    </location>
</feature>
<dbReference type="Proteomes" id="UP000192796">
    <property type="component" value="Unassembled WGS sequence"/>
</dbReference>
<keyword evidence="3" id="KW-1185">Reference proteome</keyword>
<organism evidence="2 3">
    <name type="scientific">Niastella vici</name>
    <dbReference type="NCBI Taxonomy" id="1703345"/>
    <lineage>
        <taxon>Bacteria</taxon>
        <taxon>Pseudomonadati</taxon>
        <taxon>Bacteroidota</taxon>
        <taxon>Chitinophagia</taxon>
        <taxon>Chitinophagales</taxon>
        <taxon>Chitinophagaceae</taxon>
        <taxon>Niastella</taxon>
    </lineage>
</organism>
<reference evidence="2 3" key="1">
    <citation type="submission" date="2016-03" db="EMBL/GenBank/DDBJ databases">
        <title>Niastella vici sp. nov., isolated from farmland soil.</title>
        <authorList>
            <person name="Chen L."/>
            <person name="Wang D."/>
            <person name="Yang S."/>
            <person name="Wang G."/>
        </authorList>
    </citation>
    <scope>NUCLEOTIDE SEQUENCE [LARGE SCALE GENOMIC DNA]</scope>
    <source>
        <strain evidence="2 3">DJ57</strain>
    </source>
</reference>
<dbReference type="RefSeq" id="WP_081149892.1">
    <property type="nucleotide sequence ID" value="NZ_LVYD01000054.1"/>
</dbReference>
<dbReference type="STRING" id="1703345.A3860_29835"/>
<evidence type="ECO:0000313" key="2">
    <source>
        <dbReference type="EMBL" id="OQP61901.1"/>
    </source>
</evidence>
<gene>
    <name evidence="2" type="ORF">A3860_29835</name>
</gene>
<accession>A0A1V9FU99</accession>
<proteinExistence type="predicted"/>
<evidence type="ECO:0008006" key="4">
    <source>
        <dbReference type="Google" id="ProtNLM"/>
    </source>
</evidence>
<dbReference type="EMBL" id="LVYD01000054">
    <property type="protein sequence ID" value="OQP61901.1"/>
    <property type="molecule type" value="Genomic_DNA"/>
</dbReference>
<keyword evidence="1" id="KW-1133">Transmembrane helix</keyword>
<sequence>MNIAAIIVAIMALASNHIRFIFRFSLSAITGYWLYKLRHPNVYLLDFNEYNKNQIEEWVSSGRAIESIIMLGACYFLFYKVLMFLLFNTVDRPLSNILKRFFSKFSLSDLRIIETVIIKYIRGTARKAIKIGFIKSQKSNKPFTTQQLHEKLYSDFCTCLHIIICWLILRIYNDYPIYILICIIILYFLINFIALSLIRIFKESVMKATEHGSA</sequence>
<keyword evidence="1" id="KW-0472">Membrane</keyword>
<protein>
    <recommendedName>
        <fullName evidence="4">Glycosyl-4,4'-diaponeurosporenoate acyltransferase</fullName>
    </recommendedName>
</protein>
<name>A0A1V9FU99_9BACT</name>
<keyword evidence="1" id="KW-0812">Transmembrane</keyword>
<evidence type="ECO:0000256" key="1">
    <source>
        <dbReference type="SAM" id="Phobius"/>
    </source>
</evidence>
<comment type="caution">
    <text evidence="2">The sequence shown here is derived from an EMBL/GenBank/DDBJ whole genome shotgun (WGS) entry which is preliminary data.</text>
</comment>